<accession>A0A8J8NC93</accession>
<proteinExistence type="predicted"/>
<gene>
    <name evidence="2" type="ORF">FGO68_gene12468</name>
</gene>
<evidence type="ECO:0000256" key="1">
    <source>
        <dbReference type="SAM" id="MobiDB-lite"/>
    </source>
</evidence>
<sequence>MEGIYAHADLLKVYKAILDSTQEIAVYLRYHSVPVVPHSRVVNITLTPNAPIPYSSTNQCLQSTSCPSRTSSARRSPTST</sequence>
<feature type="region of interest" description="Disordered" evidence="1">
    <location>
        <begin position="58"/>
        <end position="80"/>
    </location>
</feature>
<protein>
    <submittedName>
        <fullName evidence="2">Uncharacterized protein</fullName>
    </submittedName>
</protein>
<dbReference type="AlphaFoldDB" id="A0A8J8NC93"/>
<feature type="compositionally biased region" description="Low complexity" evidence="1">
    <location>
        <begin position="63"/>
        <end position="80"/>
    </location>
</feature>
<keyword evidence="3" id="KW-1185">Reference proteome</keyword>
<name>A0A8J8NC93_HALGN</name>
<comment type="caution">
    <text evidence="2">The sequence shown here is derived from an EMBL/GenBank/DDBJ whole genome shotgun (WGS) entry which is preliminary data.</text>
</comment>
<organism evidence="2 3">
    <name type="scientific">Halteria grandinella</name>
    <dbReference type="NCBI Taxonomy" id="5974"/>
    <lineage>
        <taxon>Eukaryota</taxon>
        <taxon>Sar</taxon>
        <taxon>Alveolata</taxon>
        <taxon>Ciliophora</taxon>
        <taxon>Intramacronucleata</taxon>
        <taxon>Spirotrichea</taxon>
        <taxon>Stichotrichia</taxon>
        <taxon>Sporadotrichida</taxon>
        <taxon>Halteriidae</taxon>
        <taxon>Halteria</taxon>
    </lineage>
</organism>
<evidence type="ECO:0000313" key="3">
    <source>
        <dbReference type="Proteomes" id="UP000785679"/>
    </source>
</evidence>
<dbReference type="Proteomes" id="UP000785679">
    <property type="component" value="Unassembled WGS sequence"/>
</dbReference>
<evidence type="ECO:0000313" key="2">
    <source>
        <dbReference type="EMBL" id="TNV71815.1"/>
    </source>
</evidence>
<reference evidence="2" key="1">
    <citation type="submission" date="2019-06" db="EMBL/GenBank/DDBJ databases">
        <authorList>
            <person name="Zheng W."/>
        </authorList>
    </citation>
    <scope>NUCLEOTIDE SEQUENCE</scope>
    <source>
        <strain evidence="2">QDHG01</strain>
    </source>
</reference>
<dbReference type="EMBL" id="RRYP01027070">
    <property type="protein sequence ID" value="TNV71815.1"/>
    <property type="molecule type" value="Genomic_DNA"/>
</dbReference>